<organism evidence="1">
    <name type="scientific">Anguilla anguilla</name>
    <name type="common">European freshwater eel</name>
    <name type="synonym">Muraena anguilla</name>
    <dbReference type="NCBI Taxonomy" id="7936"/>
    <lineage>
        <taxon>Eukaryota</taxon>
        <taxon>Metazoa</taxon>
        <taxon>Chordata</taxon>
        <taxon>Craniata</taxon>
        <taxon>Vertebrata</taxon>
        <taxon>Euteleostomi</taxon>
        <taxon>Actinopterygii</taxon>
        <taxon>Neopterygii</taxon>
        <taxon>Teleostei</taxon>
        <taxon>Anguilliformes</taxon>
        <taxon>Anguillidae</taxon>
        <taxon>Anguilla</taxon>
    </lineage>
</organism>
<accession>A0A0E9SXL1</accession>
<evidence type="ECO:0000313" key="1">
    <source>
        <dbReference type="EMBL" id="JAH46099.1"/>
    </source>
</evidence>
<sequence>MRGKSSLMCSTHLGDAQQPFCARTLTTHQLRWSGWELFLAN</sequence>
<proteinExistence type="predicted"/>
<reference evidence="1" key="2">
    <citation type="journal article" date="2015" name="Fish Shellfish Immunol.">
        <title>Early steps in the European eel (Anguilla anguilla)-Vibrio vulnificus interaction in the gills: Role of the RtxA13 toxin.</title>
        <authorList>
            <person name="Callol A."/>
            <person name="Pajuelo D."/>
            <person name="Ebbesson L."/>
            <person name="Teles M."/>
            <person name="MacKenzie S."/>
            <person name="Amaro C."/>
        </authorList>
    </citation>
    <scope>NUCLEOTIDE SEQUENCE</scope>
</reference>
<name>A0A0E9SXL1_ANGAN</name>
<reference evidence="1" key="1">
    <citation type="submission" date="2014-11" db="EMBL/GenBank/DDBJ databases">
        <authorList>
            <person name="Amaro Gonzalez C."/>
        </authorList>
    </citation>
    <scope>NUCLEOTIDE SEQUENCE</scope>
</reference>
<dbReference type="EMBL" id="GBXM01062478">
    <property type="protein sequence ID" value="JAH46099.1"/>
    <property type="molecule type" value="Transcribed_RNA"/>
</dbReference>
<dbReference type="AlphaFoldDB" id="A0A0E9SXL1"/>
<protein>
    <submittedName>
        <fullName evidence="1">Uncharacterized protein</fullName>
    </submittedName>
</protein>